<keyword evidence="11" id="KW-0479">Metal-binding</keyword>
<dbReference type="InterPro" id="IPR004387">
    <property type="entry name" value="Pept_M50_Zn"/>
</dbReference>
<dbReference type="Proteomes" id="UP001595848">
    <property type="component" value="Unassembled WGS sequence"/>
</dbReference>
<feature type="transmembrane region" description="Helical" evidence="11">
    <location>
        <begin position="368"/>
        <end position="390"/>
    </location>
</feature>
<dbReference type="InterPro" id="IPR041489">
    <property type="entry name" value="PDZ_6"/>
</dbReference>
<evidence type="ECO:0000259" key="12">
    <source>
        <dbReference type="PROSITE" id="PS50106"/>
    </source>
</evidence>
<evidence type="ECO:0000256" key="9">
    <source>
        <dbReference type="ARBA" id="ARBA00023049"/>
    </source>
</evidence>
<evidence type="ECO:0000313" key="14">
    <source>
        <dbReference type="Proteomes" id="UP001595848"/>
    </source>
</evidence>
<dbReference type="EMBL" id="JBHSBV010000001">
    <property type="protein sequence ID" value="MFC4199556.1"/>
    <property type="molecule type" value="Genomic_DNA"/>
</dbReference>
<comment type="cofactor">
    <cofactor evidence="1 11">
        <name>Zn(2+)</name>
        <dbReference type="ChEBI" id="CHEBI:29105"/>
    </cofactor>
</comment>
<evidence type="ECO:0000256" key="4">
    <source>
        <dbReference type="ARBA" id="ARBA00022670"/>
    </source>
</evidence>
<name>A0ABV8NRU9_9BURK</name>
<dbReference type="InterPro" id="IPR001478">
    <property type="entry name" value="PDZ"/>
</dbReference>
<gene>
    <name evidence="13" type="primary">rseP</name>
    <name evidence="13" type="ORF">ACFOY1_01200</name>
</gene>
<protein>
    <recommendedName>
        <fullName evidence="11">Zinc metalloprotease</fullName>
        <ecNumber evidence="11">3.4.24.-</ecNumber>
    </recommendedName>
</protein>
<dbReference type="CDD" id="cd06163">
    <property type="entry name" value="S2P-M50_PDZ_RseP-like"/>
    <property type="match status" value="1"/>
</dbReference>
<keyword evidence="8 11" id="KW-1133">Transmembrane helix</keyword>
<keyword evidence="9 11" id="KW-0482">Metalloprotease</keyword>
<evidence type="ECO:0000256" key="1">
    <source>
        <dbReference type="ARBA" id="ARBA00001947"/>
    </source>
</evidence>
<feature type="transmembrane region" description="Helical" evidence="11">
    <location>
        <begin position="422"/>
        <end position="439"/>
    </location>
</feature>
<dbReference type="Pfam" id="PF02163">
    <property type="entry name" value="Peptidase_M50"/>
    <property type="match status" value="1"/>
</dbReference>
<comment type="subcellular location">
    <subcellularLocation>
        <location evidence="2">Membrane</location>
        <topology evidence="2">Multi-pass membrane protein</topology>
    </subcellularLocation>
</comment>
<evidence type="ECO:0000256" key="2">
    <source>
        <dbReference type="ARBA" id="ARBA00004141"/>
    </source>
</evidence>
<comment type="caution">
    <text evidence="13">The sequence shown here is derived from an EMBL/GenBank/DDBJ whole genome shotgun (WGS) entry which is preliminary data.</text>
</comment>
<evidence type="ECO:0000313" key="13">
    <source>
        <dbReference type="EMBL" id="MFC4199556.1"/>
    </source>
</evidence>
<dbReference type="EC" id="3.4.24.-" evidence="11"/>
<keyword evidence="14" id="KW-1185">Reference proteome</keyword>
<dbReference type="GO" id="GO:0008237">
    <property type="term" value="F:metallopeptidase activity"/>
    <property type="evidence" value="ECO:0007669"/>
    <property type="project" value="UniProtKB-KW"/>
</dbReference>
<keyword evidence="10 11" id="KW-0472">Membrane</keyword>
<dbReference type="SMART" id="SM00228">
    <property type="entry name" value="PDZ"/>
    <property type="match status" value="2"/>
</dbReference>
<dbReference type="InterPro" id="IPR008915">
    <property type="entry name" value="Peptidase_M50"/>
</dbReference>
<evidence type="ECO:0000256" key="6">
    <source>
        <dbReference type="ARBA" id="ARBA00022801"/>
    </source>
</evidence>
<accession>A0ABV8NRU9</accession>
<evidence type="ECO:0000256" key="8">
    <source>
        <dbReference type="ARBA" id="ARBA00022989"/>
    </source>
</evidence>
<keyword evidence="5 11" id="KW-0812">Transmembrane</keyword>
<proteinExistence type="inferred from homology"/>
<dbReference type="Pfam" id="PF17820">
    <property type="entry name" value="PDZ_6"/>
    <property type="match status" value="1"/>
</dbReference>
<comment type="similarity">
    <text evidence="3 11">Belongs to the peptidase M50B family.</text>
</comment>
<dbReference type="PANTHER" id="PTHR42837:SF2">
    <property type="entry name" value="MEMBRANE METALLOPROTEASE ARASP2, CHLOROPLASTIC-RELATED"/>
    <property type="match status" value="1"/>
</dbReference>
<dbReference type="CDD" id="cd23081">
    <property type="entry name" value="cpPDZ_EcRseP-like"/>
    <property type="match status" value="1"/>
</dbReference>
<dbReference type="NCBIfam" id="TIGR00054">
    <property type="entry name" value="RIP metalloprotease RseP"/>
    <property type="match status" value="1"/>
</dbReference>
<organism evidence="13 14">
    <name type="scientific">Candidimonas humi</name>
    <dbReference type="NCBI Taxonomy" id="683355"/>
    <lineage>
        <taxon>Bacteria</taxon>
        <taxon>Pseudomonadati</taxon>
        <taxon>Pseudomonadota</taxon>
        <taxon>Betaproteobacteria</taxon>
        <taxon>Burkholderiales</taxon>
        <taxon>Alcaligenaceae</taxon>
        <taxon>Candidimonas</taxon>
    </lineage>
</organism>
<keyword evidence="7 11" id="KW-0862">Zinc</keyword>
<evidence type="ECO:0000256" key="10">
    <source>
        <dbReference type="ARBA" id="ARBA00023136"/>
    </source>
</evidence>
<evidence type="ECO:0000256" key="5">
    <source>
        <dbReference type="ARBA" id="ARBA00022692"/>
    </source>
</evidence>
<dbReference type="PANTHER" id="PTHR42837">
    <property type="entry name" value="REGULATOR OF SIGMA-E PROTEASE RSEP"/>
    <property type="match status" value="1"/>
</dbReference>
<keyword evidence="4" id="KW-0645">Protease</keyword>
<sequence length="444" mass="46673">MLFTLLAFAVALGILITFHELGHYWVARRCGVKVLRFSLGFGKVLASRVDRNGTEWALSAIPLGGYVKMLDDPVAGGDPALNAQAFNSKPVAQRFAVVLAGPVANLLLAVILYALLSLAGTREPAAVLAAPPAHSPAAVAGLARGDRIERVDGAAVQSWTEVRWRLLDTLTVGGRAELEVRTPDGRSEQHALTLSAVSGGSTDRDPMELAGLSLAAPRPLVSQVTAGSPGAAAGLRAGDIVLAVGDQADPSPDAMVHVIQAHADQPLALTVRRDGAVRALTVTPQAASAADGKRIGRIGVMLGGELPMVTVRYGPLQSLQRGVRRTFDTAWLSLKMMGRMVVGQVSLSNISGPVTIADYAGQTARVGLAAYVGFLALISVSIGILNLLPIPLLDGGHLMYYVLEILRGRPVPEKWLETGQKVGLGLLGALMVLAFFNDFSRLFS</sequence>
<feature type="domain" description="PDZ" evidence="12">
    <location>
        <begin position="191"/>
        <end position="286"/>
    </location>
</feature>
<evidence type="ECO:0000256" key="7">
    <source>
        <dbReference type="ARBA" id="ARBA00022833"/>
    </source>
</evidence>
<keyword evidence="6 11" id="KW-0378">Hydrolase</keyword>
<dbReference type="PROSITE" id="PS50106">
    <property type="entry name" value="PDZ"/>
    <property type="match status" value="1"/>
</dbReference>
<evidence type="ECO:0000256" key="11">
    <source>
        <dbReference type="RuleBase" id="RU362031"/>
    </source>
</evidence>
<feature type="transmembrane region" description="Helical" evidence="11">
    <location>
        <begin position="95"/>
        <end position="116"/>
    </location>
</feature>
<reference evidence="14" key="1">
    <citation type="journal article" date="2019" name="Int. J. Syst. Evol. Microbiol.">
        <title>The Global Catalogue of Microorganisms (GCM) 10K type strain sequencing project: providing services to taxonomists for standard genome sequencing and annotation.</title>
        <authorList>
            <consortium name="The Broad Institute Genomics Platform"/>
            <consortium name="The Broad Institute Genome Sequencing Center for Infectious Disease"/>
            <person name="Wu L."/>
            <person name="Ma J."/>
        </authorList>
    </citation>
    <scope>NUCLEOTIDE SEQUENCE [LARGE SCALE GENOMIC DNA]</scope>
    <source>
        <strain evidence="14">LMG 24813</strain>
    </source>
</reference>
<dbReference type="RefSeq" id="WP_217962756.1">
    <property type="nucleotide sequence ID" value="NZ_JAHTBN010000001.1"/>
</dbReference>
<evidence type="ECO:0000256" key="3">
    <source>
        <dbReference type="ARBA" id="ARBA00007931"/>
    </source>
</evidence>